<dbReference type="Gene3D" id="3.90.1150.10">
    <property type="entry name" value="Aspartate Aminotransferase, domain 1"/>
    <property type="match status" value="1"/>
</dbReference>
<dbReference type="EMBL" id="FNWQ01000006">
    <property type="protein sequence ID" value="SEH41955.1"/>
    <property type="molecule type" value="Genomic_DNA"/>
</dbReference>
<dbReference type="STRING" id="680127.SAMN05421593_3893"/>
<evidence type="ECO:0000313" key="9">
    <source>
        <dbReference type="Proteomes" id="UP000198561"/>
    </source>
</evidence>
<evidence type="ECO:0000256" key="4">
    <source>
        <dbReference type="ARBA" id="ARBA00022679"/>
    </source>
</evidence>
<comment type="cofactor">
    <cofactor evidence="1 6">
        <name>pyridoxal 5'-phosphate</name>
        <dbReference type="ChEBI" id="CHEBI:597326"/>
    </cofactor>
</comment>
<evidence type="ECO:0000256" key="3">
    <source>
        <dbReference type="ARBA" id="ARBA00022576"/>
    </source>
</evidence>
<feature type="domain" description="Aminotransferase class I/classII large" evidence="7">
    <location>
        <begin position="29"/>
        <end position="381"/>
    </location>
</feature>
<dbReference type="Gene3D" id="3.40.640.10">
    <property type="entry name" value="Type I PLP-dependent aspartate aminotransferase-like (Major domain)"/>
    <property type="match status" value="1"/>
</dbReference>
<dbReference type="GO" id="GO:0030170">
    <property type="term" value="F:pyridoxal phosphate binding"/>
    <property type="evidence" value="ECO:0007669"/>
    <property type="project" value="InterPro"/>
</dbReference>
<evidence type="ECO:0000256" key="6">
    <source>
        <dbReference type="RuleBase" id="RU000481"/>
    </source>
</evidence>
<organism evidence="8 9">
    <name type="scientific">Chryseobacterium culicis</name>
    <dbReference type="NCBI Taxonomy" id="680127"/>
    <lineage>
        <taxon>Bacteria</taxon>
        <taxon>Pseudomonadati</taxon>
        <taxon>Bacteroidota</taxon>
        <taxon>Flavobacteriia</taxon>
        <taxon>Flavobacteriales</taxon>
        <taxon>Weeksellaceae</taxon>
        <taxon>Chryseobacterium group</taxon>
        <taxon>Chryseobacterium</taxon>
    </lineage>
</organism>
<dbReference type="RefSeq" id="WP_089694780.1">
    <property type="nucleotide sequence ID" value="NZ_FNWQ01000006.1"/>
</dbReference>
<evidence type="ECO:0000256" key="2">
    <source>
        <dbReference type="ARBA" id="ARBA00007441"/>
    </source>
</evidence>
<evidence type="ECO:0000256" key="5">
    <source>
        <dbReference type="ARBA" id="ARBA00022898"/>
    </source>
</evidence>
<keyword evidence="3 6" id="KW-0032">Aminotransferase</keyword>
<keyword evidence="5" id="KW-0663">Pyridoxal phosphate</keyword>
<dbReference type="InterPro" id="IPR015421">
    <property type="entry name" value="PyrdxlP-dep_Trfase_major"/>
</dbReference>
<reference evidence="8 9" key="1">
    <citation type="submission" date="2016-10" db="EMBL/GenBank/DDBJ databases">
        <authorList>
            <person name="de Groot N.N."/>
        </authorList>
    </citation>
    <scope>NUCLEOTIDE SEQUENCE [LARGE SCALE GENOMIC DNA]</scope>
    <source>
        <strain evidence="8 9">DSM 23031</strain>
    </source>
</reference>
<dbReference type="InterPro" id="IPR004838">
    <property type="entry name" value="NHTrfase_class1_PyrdxlP-BS"/>
</dbReference>
<dbReference type="GO" id="GO:0008483">
    <property type="term" value="F:transaminase activity"/>
    <property type="evidence" value="ECO:0007669"/>
    <property type="project" value="UniProtKB-KW"/>
</dbReference>
<gene>
    <name evidence="8" type="ORF">SAMN05421593_3893</name>
</gene>
<dbReference type="CDD" id="cd00609">
    <property type="entry name" value="AAT_like"/>
    <property type="match status" value="1"/>
</dbReference>
<protein>
    <recommendedName>
        <fullName evidence="6">Aminotransferase</fullName>
        <ecNumber evidence="6">2.6.1.-</ecNumber>
    </recommendedName>
</protein>
<dbReference type="SUPFAM" id="SSF53383">
    <property type="entry name" value="PLP-dependent transferases"/>
    <property type="match status" value="1"/>
</dbReference>
<dbReference type="PRINTS" id="PR00753">
    <property type="entry name" value="ACCSYNTHASE"/>
</dbReference>
<accession>A0A1H6I6H3</accession>
<keyword evidence="4 6" id="KW-0808">Transferase</keyword>
<dbReference type="GO" id="GO:0016829">
    <property type="term" value="F:lyase activity"/>
    <property type="evidence" value="ECO:0007669"/>
    <property type="project" value="UniProtKB-KW"/>
</dbReference>
<dbReference type="PANTHER" id="PTHR46383:SF1">
    <property type="entry name" value="ASPARTATE AMINOTRANSFERASE"/>
    <property type="match status" value="1"/>
</dbReference>
<dbReference type="InterPro" id="IPR015424">
    <property type="entry name" value="PyrdxlP-dep_Trfase"/>
</dbReference>
<evidence type="ECO:0000313" key="8">
    <source>
        <dbReference type="EMBL" id="SEH41955.1"/>
    </source>
</evidence>
<sequence length="387" mass="43023">MFTNNDINFEALKRKAYNGRWAALEDGIIPLTAADPDFRIASEIEQGIIEYLKDGYLSYGPFSGLPEFKKSVADHFNQEKHGSFSPENVLAVNSAAQGMFLIASYVLNPGDEAIILDPVDFLFKKSVETAGGKVMLCPVDTTTGAIDFEKLVSLINPRTKLISICNPHNPLGTVYAKEVLIKIAEIASAHDLWVMSDEIWSDIIYDQKEFYTYSSVSEMAKRKSFTVYGFSKSFGIAGLRIGAVLCNDQDILEDFTEKCNFNSTIEGVSTLSQIAGCAALEKAKPWYKEFLLHLQNNRDLAFKLLNRSEIVTPNLPEATFVLFPKIENGMSSDEFAQHALTHGKVAIVPGSERWFGKGAEGHVRICFSTSQEILEEGINRLITSFLR</sequence>
<dbReference type="InterPro" id="IPR015422">
    <property type="entry name" value="PyrdxlP-dep_Trfase_small"/>
</dbReference>
<dbReference type="Proteomes" id="UP000198561">
    <property type="component" value="Unassembled WGS sequence"/>
</dbReference>
<dbReference type="OrthoDB" id="9802872at2"/>
<comment type="similarity">
    <text evidence="2 6">Belongs to the class-I pyridoxal-phosphate-dependent aminotransferase family.</text>
</comment>
<proteinExistence type="inferred from homology"/>
<evidence type="ECO:0000259" key="7">
    <source>
        <dbReference type="Pfam" id="PF00155"/>
    </source>
</evidence>
<dbReference type="Pfam" id="PF00155">
    <property type="entry name" value="Aminotran_1_2"/>
    <property type="match status" value="1"/>
</dbReference>
<name>A0A1H6I6H3_CHRCI</name>
<dbReference type="InterPro" id="IPR050596">
    <property type="entry name" value="AspAT/PAT-like"/>
</dbReference>
<dbReference type="PANTHER" id="PTHR46383">
    <property type="entry name" value="ASPARTATE AMINOTRANSFERASE"/>
    <property type="match status" value="1"/>
</dbReference>
<keyword evidence="8" id="KW-0456">Lyase</keyword>
<dbReference type="AlphaFoldDB" id="A0A1H6I6H3"/>
<dbReference type="InterPro" id="IPR004839">
    <property type="entry name" value="Aminotransferase_I/II_large"/>
</dbReference>
<dbReference type="EC" id="2.6.1.-" evidence="6"/>
<evidence type="ECO:0000256" key="1">
    <source>
        <dbReference type="ARBA" id="ARBA00001933"/>
    </source>
</evidence>
<dbReference type="PROSITE" id="PS00105">
    <property type="entry name" value="AA_TRANSFER_CLASS_1"/>
    <property type="match status" value="1"/>
</dbReference>
<dbReference type="GO" id="GO:0006520">
    <property type="term" value="P:amino acid metabolic process"/>
    <property type="evidence" value="ECO:0007669"/>
    <property type="project" value="InterPro"/>
</dbReference>